<keyword evidence="2" id="KW-1133">Transmembrane helix</keyword>
<organism evidence="3 4">
    <name type="scientific">Aegilops tauschii subsp. strangulata</name>
    <name type="common">Goatgrass</name>
    <dbReference type="NCBI Taxonomy" id="200361"/>
    <lineage>
        <taxon>Eukaryota</taxon>
        <taxon>Viridiplantae</taxon>
        <taxon>Streptophyta</taxon>
        <taxon>Embryophyta</taxon>
        <taxon>Tracheophyta</taxon>
        <taxon>Spermatophyta</taxon>
        <taxon>Magnoliopsida</taxon>
        <taxon>Liliopsida</taxon>
        <taxon>Poales</taxon>
        <taxon>Poaceae</taxon>
        <taxon>BOP clade</taxon>
        <taxon>Pooideae</taxon>
        <taxon>Triticodae</taxon>
        <taxon>Triticeae</taxon>
        <taxon>Triticinae</taxon>
        <taxon>Aegilops</taxon>
    </lineage>
</organism>
<reference evidence="3" key="4">
    <citation type="submission" date="2019-03" db="UniProtKB">
        <authorList>
            <consortium name="EnsemblPlants"/>
        </authorList>
    </citation>
    <scope>IDENTIFICATION</scope>
</reference>
<evidence type="ECO:0000256" key="2">
    <source>
        <dbReference type="SAM" id="Phobius"/>
    </source>
</evidence>
<sequence length="139" mass="16326">AVPSPSLTSLLSAASGGGGKRSRSRRFGRRRRPGPHRQQRILSKFADFPYKVRGTNPRPQDLIRYRIGDFPFPNPSKLGDHPFENGMLRQLARVLTWFWYLYWWTYFFWISGVWYCIARYHLWTSNLLVVLIVLYGVSC</sequence>
<name>A0A453PAZ1_AEGTS</name>
<protein>
    <submittedName>
        <fullName evidence="3">Uncharacterized protein</fullName>
    </submittedName>
</protein>
<feature type="compositionally biased region" description="Basic residues" evidence="1">
    <location>
        <begin position="20"/>
        <end position="37"/>
    </location>
</feature>
<evidence type="ECO:0000256" key="1">
    <source>
        <dbReference type="SAM" id="MobiDB-lite"/>
    </source>
</evidence>
<keyword evidence="2" id="KW-0472">Membrane</keyword>
<feature type="transmembrane region" description="Helical" evidence="2">
    <location>
        <begin position="97"/>
        <end position="114"/>
    </location>
</feature>
<evidence type="ECO:0000313" key="4">
    <source>
        <dbReference type="Proteomes" id="UP000015105"/>
    </source>
</evidence>
<accession>A0A453PAZ1</accession>
<dbReference type="Proteomes" id="UP000015105">
    <property type="component" value="Chromosome 6D"/>
</dbReference>
<evidence type="ECO:0000313" key="3">
    <source>
        <dbReference type="EnsemblPlants" id="AET6Gv20675300.7"/>
    </source>
</evidence>
<dbReference type="AlphaFoldDB" id="A0A453PAZ1"/>
<reference evidence="4" key="1">
    <citation type="journal article" date="2014" name="Science">
        <title>Ancient hybridizations among the ancestral genomes of bread wheat.</title>
        <authorList>
            <consortium name="International Wheat Genome Sequencing Consortium,"/>
            <person name="Marcussen T."/>
            <person name="Sandve S.R."/>
            <person name="Heier L."/>
            <person name="Spannagl M."/>
            <person name="Pfeifer M."/>
            <person name="Jakobsen K.S."/>
            <person name="Wulff B.B."/>
            <person name="Steuernagel B."/>
            <person name="Mayer K.F."/>
            <person name="Olsen O.A."/>
        </authorList>
    </citation>
    <scope>NUCLEOTIDE SEQUENCE [LARGE SCALE GENOMIC DNA]</scope>
    <source>
        <strain evidence="4">cv. AL8/78</strain>
    </source>
</reference>
<reference evidence="4" key="2">
    <citation type="journal article" date="2017" name="Nat. Plants">
        <title>The Aegilops tauschii genome reveals multiple impacts of transposons.</title>
        <authorList>
            <person name="Zhao G."/>
            <person name="Zou C."/>
            <person name="Li K."/>
            <person name="Wang K."/>
            <person name="Li T."/>
            <person name="Gao L."/>
            <person name="Zhang X."/>
            <person name="Wang H."/>
            <person name="Yang Z."/>
            <person name="Liu X."/>
            <person name="Jiang W."/>
            <person name="Mao L."/>
            <person name="Kong X."/>
            <person name="Jiao Y."/>
            <person name="Jia J."/>
        </authorList>
    </citation>
    <scope>NUCLEOTIDE SEQUENCE [LARGE SCALE GENOMIC DNA]</scope>
    <source>
        <strain evidence="4">cv. AL8/78</strain>
    </source>
</reference>
<keyword evidence="4" id="KW-1185">Reference proteome</keyword>
<dbReference type="Gramene" id="AET6Gv20675300.7">
    <property type="protein sequence ID" value="AET6Gv20675300.7"/>
    <property type="gene ID" value="AET6Gv20675300"/>
</dbReference>
<dbReference type="EnsemblPlants" id="AET6Gv20675300.7">
    <property type="protein sequence ID" value="AET6Gv20675300.7"/>
    <property type="gene ID" value="AET6Gv20675300"/>
</dbReference>
<reference evidence="3" key="5">
    <citation type="journal article" date="2021" name="G3 (Bethesda)">
        <title>Aegilops tauschii genome assembly Aet v5.0 features greater sequence contiguity and improved annotation.</title>
        <authorList>
            <person name="Wang L."/>
            <person name="Zhu T."/>
            <person name="Rodriguez J.C."/>
            <person name="Deal K.R."/>
            <person name="Dubcovsky J."/>
            <person name="McGuire P.E."/>
            <person name="Lux T."/>
            <person name="Spannagl M."/>
            <person name="Mayer K.F.X."/>
            <person name="Baldrich P."/>
            <person name="Meyers B.C."/>
            <person name="Huo N."/>
            <person name="Gu Y.Q."/>
            <person name="Zhou H."/>
            <person name="Devos K.M."/>
            <person name="Bennetzen J.L."/>
            <person name="Unver T."/>
            <person name="Budak H."/>
            <person name="Gulick P.J."/>
            <person name="Galiba G."/>
            <person name="Kalapos B."/>
            <person name="Nelson D.R."/>
            <person name="Li P."/>
            <person name="You F.M."/>
            <person name="Luo M.C."/>
            <person name="Dvorak J."/>
        </authorList>
    </citation>
    <scope>NUCLEOTIDE SEQUENCE [LARGE SCALE GENOMIC DNA]</scope>
    <source>
        <strain evidence="3">cv. AL8/78</strain>
    </source>
</reference>
<feature type="region of interest" description="Disordered" evidence="1">
    <location>
        <begin position="1"/>
        <end position="37"/>
    </location>
</feature>
<reference evidence="3" key="3">
    <citation type="journal article" date="2017" name="Nature">
        <title>Genome sequence of the progenitor of the wheat D genome Aegilops tauschii.</title>
        <authorList>
            <person name="Luo M.C."/>
            <person name="Gu Y.Q."/>
            <person name="Puiu D."/>
            <person name="Wang H."/>
            <person name="Twardziok S.O."/>
            <person name="Deal K.R."/>
            <person name="Huo N."/>
            <person name="Zhu T."/>
            <person name="Wang L."/>
            <person name="Wang Y."/>
            <person name="McGuire P.E."/>
            <person name="Liu S."/>
            <person name="Long H."/>
            <person name="Ramasamy R.K."/>
            <person name="Rodriguez J.C."/>
            <person name="Van S.L."/>
            <person name="Yuan L."/>
            <person name="Wang Z."/>
            <person name="Xia Z."/>
            <person name="Xiao L."/>
            <person name="Anderson O.D."/>
            <person name="Ouyang S."/>
            <person name="Liang Y."/>
            <person name="Zimin A.V."/>
            <person name="Pertea G."/>
            <person name="Qi P."/>
            <person name="Bennetzen J.L."/>
            <person name="Dai X."/>
            <person name="Dawson M.W."/>
            <person name="Muller H.G."/>
            <person name="Kugler K."/>
            <person name="Rivarola-Duarte L."/>
            <person name="Spannagl M."/>
            <person name="Mayer K.F.X."/>
            <person name="Lu F.H."/>
            <person name="Bevan M.W."/>
            <person name="Leroy P."/>
            <person name="Li P."/>
            <person name="You F.M."/>
            <person name="Sun Q."/>
            <person name="Liu Z."/>
            <person name="Lyons E."/>
            <person name="Wicker T."/>
            <person name="Salzberg S.L."/>
            <person name="Devos K.M."/>
            <person name="Dvorak J."/>
        </authorList>
    </citation>
    <scope>NUCLEOTIDE SEQUENCE [LARGE SCALE GENOMIC DNA]</scope>
    <source>
        <strain evidence="3">cv. AL8/78</strain>
    </source>
</reference>
<proteinExistence type="predicted"/>
<feature type="compositionally biased region" description="Low complexity" evidence="1">
    <location>
        <begin position="1"/>
        <end position="14"/>
    </location>
</feature>
<keyword evidence="2" id="KW-0812">Transmembrane</keyword>